<dbReference type="Gene3D" id="3.90.640.10">
    <property type="entry name" value="Actin, Chain A, domain 4"/>
    <property type="match status" value="1"/>
</dbReference>
<dbReference type="FunFam" id="3.90.640.10:FF:000003">
    <property type="entry name" value="Molecular chaperone DnaK"/>
    <property type="match status" value="1"/>
</dbReference>
<evidence type="ECO:0000256" key="5">
    <source>
        <dbReference type="SAM" id="MobiDB-lite"/>
    </source>
</evidence>
<keyword evidence="7" id="KW-1185">Reference proteome</keyword>
<keyword evidence="3" id="KW-0067">ATP-binding</keyword>
<evidence type="ECO:0008006" key="8">
    <source>
        <dbReference type="Google" id="ProtNLM"/>
    </source>
</evidence>
<dbReference type="SUPFAM" id="SSF53067">
    <property type="entry name" value="Actin-like ATPase domain"/>
    <property type="match status" value="2"/>
</dbReference>
<evidence type="ECO:0000256" key="4">
    <source>
        <dbReference type="ARBA" id="ARBA00023186"/>
    </source>
</evidence>
<evidence type="ECO:0000256" key="3">
    <source>
        <dbReference type="ARBA" id="ARBA00022840"/>
    </source>
</evidence>
<dbReference type="GO" id="GO:0140662">
    <property type="term" value="F:ATP-dependent protein folding chaperone"/>
    <property type="evidence" value="ECO:0007669"/>
    <property type="project" value="InterPro"/>
</dbReference>
<dbReference type="InterPro" id="IPR013126">
    <property type="entry name" value="Hsp_70_fam"/>
</dbReference>
<evidence type="ECO:0000256" key="1">
    <source>
        <dbReference type="ARBA" id="ARBA00007381"/>
    </source>
</evidence>
<dbReference type="EMBL" id="BOON01000043">
    <property type="protein sequence ID" value="GII24868.1"/>
    <property type="molecule type" value="Genomic_DNA"/>
</dbReference>
<dbReference type="PANTHER" id="PTHR42749:SF1">
    <property type="entry name" value="CELL SHAPE-DETERMINING PROTEIN MREB"/>
    <property type="match status" value="1"/>
</dbReference>
<feature type="region of interest" description="Disordered" evidence="5">
    <location>
        <begin position="369"/>
        <end position="432"/>
    </location>
</feature>
<proteinExistence type="inferred from homology"/>
<keyword evidence="4" id="KW-0143">Chaperone</keyword>
<sequence length="432" mass="46482">MGRMAYVLGIDIGGTCTSAAVSRLVGPTWSRPEIVRLDPQSPVIPSVLHVTTNGSLTVGDPGRDGPLVDGGRIARGFVRRIGDDVPLVVAGEACTPQTLVAVLAMWVVERIVAQEDSDPEHIVITHPATWGPYRKRLLHEALWEIGLTNVTLLPRPVTAAESHSFQGFSGRTLAVYALGGTGYEMSVVRRTQPAGFQVLGCAEGVQPLGGADFDQALTDHVRSAITQQIGAAQLDDRRLRLALFGLGEECARAKEALSVADETEVRVQLPQGPVQLRITRAEFEELIRPALELTVDTLDRTIRSCDLRTDQVDGILLVGGSARIPLVAELISARLSRPVTVEADPQVTVAAGAALAACQILALASRRHDPNWRRQPAPIEYPDGPPSLPQDSAESGDDEQREPPPRPPVRVTPLDLPRPRSGSRLVPGRGFR</sequence>
<dbReference type="InterPro" id="IPR043129">
    <property type="entry name" value="ATPase_NBD"/>
</dbReference>
<gene>
    <name evidence="6" type="ORF">Pme01_44650</name>
</gene>
<dbReference type="AlphaFoldDB" id="A0A8J3TEA5"/>
<dbReference type="Pfam" id="PF00012">
    <property type="entry name" value="HSP70"/>
    <property type="match status" value="1"/>
</dbReference>
<protein>
    <recommendedName>
        <fullName evidence="8">Hsp70 family protein</fullName>
    </recommendedName>
</protein>
<comment type="similarity">
    <text evidence="1">Belongs to the heat shock protein 70 family.</text>
</comment>
<accession>A0A8J3TEA5</accession>
<comment type="caution">
    <text evidence="6">The sequence shown here is derived from an EMBL/GenBank/DDBJ whole genome shotgun (WGS) entry which is preliminary data.</text>
</comment>
<dbReference type="GO" id="GO:0005524">
    <property type="term" value="F:ATP binding"/>
    <property type="evidence" value="ECO:0007669"/>
    <property type="project" value="UniProtKB-KW"/>
</dbReference>
<reference evidence="6" key="1">
    <citation type="submission" date="2021-01" db="EMBL/GenBank/DDBJ databases">
        <title>Whole genome shotgun sequence of Planosporangium mesophilum NBRC 109066.</title>
        <authorList>
            <person name="Komaki H."/>
            <person name="Tamura T."/>
        </authorList>
    </citation>
    <scope>NUCLEOTIDE SEQUENCE</scope>
    <source>
        <strain evidence="6">NBRC 109066</strain>
    </source>
</reference>
<dbReference type="Proteomes" id="UP000599074">
    <property type="component" value="Unassembled WGS sequence"/>
</dbReference>
<evidence type="ECO:0000313" key="7">
    <source>
        <dbReference type="Proteomes" id="UP000599074"/>
    </source>
</evidence>
<dbReference type="PANTHER" id="PTHR42749">
    <property type="entry name" value="CELL SHAPE-DETERMINING PROTEIN MREB"/>
    <property type="match status" value="1"/>
</dbReference>
<evidence type="ECO:0000313" key="6">
    <source>
        <dbReference type="EMBL" id="GII24868.1"/>
    </source>
</evidence>
<evidence type="ECO:0000256" key="2">
    <source>
        <dbReference type="ARBA" id="ARBA00022741"/>
    </source>
</evidence>
<dbReference type="PRINTS" id="PR00301">
    <property type="entry name" value="HEATSHOCK70"/>
</dbReference>
<keyword evidence="2" id="KW-0547">Nucleotide-binding</keyword>
<name>A0A8J3TEA5_9ACTN</name>
<organism evidence="6 7">
    <name type="scientific">Planosporangium mesophilum</name>
    <dbReference type="NCBI Taxonomy" id="689768"/>
    <lineage>
        <taxon>Bacteria</taxon>
        <taxon>Bacillati</taxon>
        <taxon>Actinomycetota</taxon>
        <taxon>Actinomycetes</taxon>
        <taxon>Micromonosporales</taxon>
        <taxon>Micromonosporaceae</taxon>
        <taxon>Planosporangium</taxon>
    </lineage>
</organism>
<dbReference type="Gene3D" id="3.30.420.40">
    <property type="match status" value="2"/>
</dbReference>